<gene>
    <name evidence="3" type="ORF">MSPICULIGERA_LOCUS8392</name>
</gene>
<evidence type="ECO:0000313" key="4">
    <source>
        <dbReference type="Proteomes" id="UP001177023"/>
    </source>
</evidence>
<keyword evidence="2" id="KW-1133">Transmembrane helix</keyword>
<keyword evidence="4" id="KW-1185">Reference proteome</keyword>
<dbReference type="AlphaFoldDB" id="A0AA36G1N9"/>
<reference evidence="3" key="1">
    <citation type="submission" date="2023-06" db="EMBL/GenBank/DDBJ databases">
        <authorList>
            <person name="Delattre M."/>
        </authorList>
    </citation>
    <scope>NUCLEOTIDE SEQUENCE</scope>
    <source>
        <strain evidence="3">AF72</strain>
    </source>
</reference>
<dbReference type="EMBL" id="CATQJA010002205">
    <property type="protein sequence ID" value="CAJ0569937.1"/>
    <property type="molecule type" value="Genomic_DNA"/>
</dbReference>
<keyword evidence="2" id="KW-0472">Membrane</keyword>
<feature type="region of interest" description="Disordered" evidence="1">
    <location>
        <begin position="1"/>
        <end position="31"/>
    </location>
</feature>
<evidence type="ECO:0000256" key="2">
    <source>
        <dbReference type="SAM" id="Phobius"/>
    </source>
</evidence>
<evidence type="ECO:0000313" key="3">
    <source>
        <dbReference type="EMBL" id="CAJ0569937.1"/>
    </source>
</evidence>
<comment type="caution">
    <text evidence="3">The sequence shown here is derived from an EMBL/GenBank/DDBJ whole genome shotgun (WGS) entry which is preliminary data.</text>
</comment>
<protein>
    <submittedName>
        <fullName evidence="3">Uncharacterized protein</fullName>
    </submittedName>
</protein>
<accession>A0AA36G1N9</accession>
<dbReference type="Proteomes" id="UP001177023">
    <property type="component" value="Unassembled WGS sequence"/>
</dbReference>
<keyword evidence="2" id="KW-0812">Transmembrane</keyword>
<feature type="non-terminal residue" evidence="3">
    <location>
        <position position="226"/>
    </location>
</feature>
<name>A0AA36G1N9_9BILA</name>
<proteinExistence type="predicted"/>
<sequence length="226" mass="25345">MKKNTTTQSTTVIAEETTTPPSHSDDYTNTNDIGTTEYTPLYYDTERPYNFTGLSGDFYQWISYADSRLLDRMGYDSLVCKKGPGDMQMFGSEDDYWANYQWNGVPFHLDLNGGHTNDELKIAASMFVLGIIGMGLAATSGFLVVKNAKVSKIVSIGMIADASCRFINSVARFYYGKCLFDWGCLKSDGYPFSGIMFNMLWSTLDYTSYLTMGLLQHWISVIRCAA</sequence>
<evidence type="ECO:0000256" key="1">
    <source>
        <dbReference type="SAM" id="MobiDB-lite"/>
    </source>
</evidence>
<feature type="transmembrane region" description="Helical" evidence="2">
    <location>
        <begin position="122"/>
        <end position="145"/>
    </location>
</feature>
<organism evidence="3 4">
    <name type="scientific">Mesorhabditis spiculigera</name>
    <dbReference type="NCBI Taxonomy" id="96644"/>
    <lineage>
        <taxon>Eukaryota</taxon>
        <taxon>Metazoa</taxon>
        <taxon>Ecdysozoa</taxon>
        <taxon>Nematoda</taxon>
        <taxon>Chromadorea</taxon>
        <taxon>Rhabditida</taxon>
        <taxon>Rhabditina</taxon>
        <taxon>Rhabditomorpha</taxon>
        <taxon>Rhabditoidea</taxon>
        <taxon>Rhabditidae</taxon>
        <taxon>Mesorhabditinae</taxon>
        <taxon>Mesorhabditis</taxon>
    </lineage>
</organism>